<dbReference type="AlphaFoldDB" id="A0A6M3IJ29"/>
<dbReference type="GO" id="GO:0003899">
    <property type="term" value="F:DNA-directed RNA polymerase activity"/>
    <property type="evidence" value="ECO:0007669"/>
    <property type="project" value="InterPro"/>
</dbReference>
<proteinExistence type="predicted"/>
<dbReference type="InterPro" id="IPR002694">
    <property type="entry name" value="Znf_CHC2"/>
</dbReference>
<evidence type="ECO:0000259" key="1">
    <source>
        <dbReference type="Pfam" id="PF01807"/>
    </source>
</evidence>
<dbReference type="SUPFAM" id="SSF56731">
    <property type="entry name" value="DNA primase core"/>
    <property type="match status" value="1"/>
</dbReference>
<dbReference type="GO" id="GO:0008270">
    <property type="term" value="F:zinc ion binding"/>
    <property type="evidence" value="ECO:0007669"/>
    <property type="project" value="InterPro"/>
</dbReference>
<evidence type="ECO:0000313" key="2">
    <source>
        <dbReference type="EMBL" id="QJA57384.1"/>
    </source>
</evidence>
<name>A0A6M3IJ29_9ZZZZ</name>
<organism evidence="2">
    <name type="scientific">viral metagenome</name>
    <dbReference type="NCBI Taxonomy" id="1070528"/>
    <lineage>
        <taxon>unclassified sequences</taxon>
        <taxon>metagenomes</taxon>
        <taxon>organismal metagenomes</taxon>
    </lineage>
</organism>
<gene>
    <name evidence="2" type="ORF">MM415B01653_0008</name>
</gene>
<dbReference type="GO" id="GO:0003677">
    <property type="term" value="F:DNA binding"/>
    <property type="evidence" value="ECO:0007669"/>
    <property type="project" value="InterPro"/>
</dbReference>
<dbReference type="Gene3D" id="3.40.1360.10">
    <property type="match status" value="1"/>
</dbReference>
<protein>
    <submittedName>
        <fullName evidence="2">Putative primase</fullName>
    </submittedName>
</protein>
<sequence length="313" mass="36193">MNLIDIVSTFDLTSYLDDREVSYVREGKNVTANWIEIKCVFCFSDPSEHLGINLASKMFNCWRCGSKGDIVKLIQTIDNCSFKQVVITLKTFQDYYSFKELKQDIRRRSPNENILPSGITKKFTDEAISFLEDRDFDFEMLTRKYDLYYTGHLGKYNFRILIPIYLEGRIVNFTCRRIMEDKKVNKYMHCSNEEAIIPVKELFYNSDRIFGDRAIIVEGPGDVWRLGDGALASFGIEVSPHQLFFLKRLVNDKGLKKLFVLFDAEDLAQKRALDLATKISTFCDVEKLELDEGDPGGLSNEEVKKLRKEILNG</sequence>
<dbReference type="GO" id="GO:0006260">
    <property type="term" value="P:DNA replication"/>
    <property type="evidence" value="ECO:0007669"/>
    <property type="project" value="InterPro"/>
</dbReference>
<dbReference type="InterPro" id="IPR036977">
    <property type="entry name" value="DNA_primase_Znf_CHC2"/>
</dbReference>
<dbReference type="EMBL" id="MT141270">
    <property type="protein sequence ID" value="QJA57384.1"/>
    <property type="molecule type" value="Genomic_DNA"/>
</dbReference>
<dbReference type="SUPFAM" id="SSF57783">
    <property type="entry name" value="Zinc beta-ribbon"/>
    <property type="match status" value="1"/>
</dbReference>
<reference evidence="2" key="1">
    <citation type="submission" date="2020-03" db="EMBL/GenBank/DDBJ databases">
        <title>The deep terrestrial virosphere.</title>
        <authorList>
            <person name="Holmfeldt K."/>
            <person name="Nilsson E."/>
            <person name="Simone D."/>
            <person name="Lopez-Fernandez M."/>
            <person name="Wu X."/>
            <person name="de Brujin I."/>
            <person name="Lundin D."/>
            <person name="Andersson A."/>
            <person name="Bertilsson S."/>
            <person name="Dopson M."/>
        </authorList>
    </citation>
    <scope>NUCLEOTIDE SEQUENCE</scope>
    <source>
        <strain evidence="2">MM415B01653</strain>
    </source>
</reference>
<dbReference type="Pfam" id="PF01807">
    <property type="entry name" value="Zn_ribbon_DnaG"/>
    <property type="match status" value="1"/>
</dbReference>
<dbReference type="Gene3D" id="3.90.580.10">
    <property type="entry name" value="Zinc finger, CHC2-type domain"/>
    <property type="match status" value="1"/>
</dbReference>
<feature type="domain" description="Zinc finger CHC2-type" evidence="1">
    <location>
        <begin position="8"/>
        <end position="91"/>
    </location>
</feature>
<accession>A0A6M3IJ29</accession>